<evidence type="ECO:0000313" key="4">
    <source>
        <dbReference type="EMBL" id="GAA4619635.1"/>
    </source>
</evidence>
<evidence type="ECO:0000259" key="3">
    <source>
        <dbReference type="Pfam" id="PF05368"/>
    </source>
</evidence>
<reference evidence="5" key="1">
    <citation type="journal article" date="2019" name="Int. J. Syst. Evol. Microbiol.">
        <title>The Global Catalogue of Microorganisms (GCM) 10K type strain sequencing project: providing services to taxonomists for standard genome sequencing and annotation.</title>
        <authorList>
            <consortium name="The Broad Institute Genomics Platform"/>
            <consortium name="The Broad Institute Genome Sequencing Center for Infectious Disease"/>
            <person name="Wu L."/>
            <person name="Ma J."/>
        </authorList>
    </citation>
    <scope>NUCLEOTIDE SEQUENCE [LARGE SCALE GENOMIC DNA]</scope>
    <source>
        <strain evidence="5">JCM 17939</strain>
    </source>
</reference>
<comment type="caution">
    <text evidence="4">The sequence shown here is derived from an EMBL/GenBank/DDBJ whole genome shotgun (WGS) entry which is preliminary data.</text>
</comment>
<dbReference type="InterPro" id="IPR051164">
    <property type="entry name" value="NmrA-like_oxidored"/>
</dbReference>
<dbReference type="InterPro" id="IPR036291">
    <property type="entry name" value="NAD(P)-bd_dom_sf"/>
</dbReference>
<dbReference type="InterPro" id="IPR008030">
    <property type="entry name" value="NmrA-like"/>
</dbReference>
<dbReference type="RefSeq" id="WP_345428027.1">
    <property type="nucleotide sequence ID" value="NZ_BAABHK010000001.1"/>
</dbReference>
<gene>
    <name evidence="4" type="ORF">GCM10023196_000400</name>
</gene>
<protein>
    <submittedName>
        <fullName evidence="4">NmrA/HSCARG family protein</fullName>
    </submittedName>
</protein>
<dbReference type="Pfam" id="PF05368">
    <property type="entry name" value="NmrA"/>
    <property type="match status" value="1"/>
</dbReference>
<proteinExistence type="inferred from homology"/>
<dbReference type="SUPFAM" id="SSF51735">
    <property type="entry name" value="NAD(P)-binding Rossmann-fold domains"/>
    <property type="match status" value="1"/>
</dbReference>
<dbReference type="Gene3D" id="3.90.25.10">
    <property type="entry name" value="UDP-galactose 4-epimerase, domain 1"/>
    <property type="match status" value="1"/>
</dbReference>
<dbReference type="Proteomes" id="UP001501442">
    <property type="component" value="Unassembled WGS sequence"/>
</dbReference>
<keyword evidence="2" id="KW-0521">NADP</keyword>
<accession>A0ABP8TYK5</accession>
<name>A0ABP8TYK5_9ACTN</name>
<dbReference type="EMBL" id="BAABHK010000001">
    <property type="protein sequence ID" value="GAA4619635.1"/>
    <property type="molecule type" value="Genomic_DNA"/>
</dbReference>
<comment type="similarity">
    <text evidence="1">Belongs to the NmrA-type oxidoreductase family.</text>
</comment>
<evidence type="ECO:0000256" key="2">
    <source>
        <dbReference type="ARBA" id="ARBA00022857"/>
    </source>
</evidence>
<evidence type="ECO:0000256" key="1">
    <source>
        <dbReference type="ARBA" id="ARBA00006328"/>
    </source>
</evidence>
<evidence type="ECO:0000313" key="5">
    <source>
        <dbReference type="Proteomes" id="UP001501442"/>
    </source>
</evidence>
<dbReference type="PANTHER" id="PTHR42748">
    <property type="entry name" value="NITROGEN METABOLITE REPRESSION PROTEIN NMRA FAMILY MEMBER"/>
    <property type="match status" value="1"/>
</dbReference>
<keyword evidence="5" id="KW-1185">Reference proteome</keyword>
<sequence>MNTAIDTRDKTVLVTGATGNQGGATARHLLAAGWRVRALVRDDTAPTAIALAAAGAELVRGDLDDRTSLDAAARGAYGIYSVQSANPNELAQGKNVADAAKAANVRHLVYSSVGGAESQNGFYLERGWGPIEKWQVEGHIRDLGLPATILRPAGFMEDFTSPARFFQNGSLNVFWHDGVVMQLIAIDDIGAFAALAFANPDEYVGRAIEITGDRLTAPQIAAALSTAAGRPVPHTRVPLDTLWEHAPEAAKVFTWANERYFDTDVAPLRKAHPGLMNFATWLDRSGKARLLEQLDSLPA</sequence>
<organism evidence="4 5">
    <name type="scientific">Actinoallomurus vinaceus</name>
    <dbReference type="NCBI Taxonomy" id="1080074"/>
    <lineage>
        <taxon>Bacteria</taxon>
        <taxon>Bacillati</taxon>
        <taxon>Actinomycetota</taxon>
        <taxon>Actinomycetes</taxon>
        <taxon>Streptosporangiales</taxon>
        <taxon>Thermomonosporaceae</taxon>
        <taxon>Actinoallomurus</taxon>
    </lineage>
</organism>
<feature type="domain" description="NmrA-like" evidence="3">
    <location>
        <begin position="9"/>
        <end position="249"/>
    </location>
</feature>
<dbReference type="CDD" id="cd05251">
    <property type="entry name" value="NmrA_like_SDR_a"/>
    <property type="match status" value="1"/>
</dbReference>
<dbReference type="PANTHER" id="PTHR42748:SF7">
    <property type="entry name" value="NMRA LIKE REDOX SENSOR 1-RELATED"/>
    <property type="match status" value="1"/>
</dbReference>
<dbReference type="Gene3D" id="3.40.50.720">
    <property type="entry name" value="NAD(P)-binding Rossmann-like Domain"/>
    <property type="match status" value="1"/>
</dbReference>